<dbReference type="GeneID" id="81591156"/>
<proteinExistence type="predicted"/>
<dbReference type="Proteomes" id="UP001213799">
    <property type="component" value="Unassembled WGS sequence"/>
</dbReference>
<keyword evidence="3" id="KW-1185">Reference proteome</keyword>
<comment type="caution">
    <text evidence="2">The sequence shown here is derived from an EMBL/GenBank/DDBJ whole genome shotgun (WGS) entry which is preliminary data.</text>
</comment>
<reference evidence="2" key="2">
    <citation type="submission" date="2023-01" db="EMBL/GenBank/DDBJ databases">
        <authorList>
            <person name="Petersen C."/>
        </authorList>
    </citation>
    <scope>NUCLEOTIDE SEQUENCE</scope>
    <source>
        <strain evidence="2">IBT 12815</strain>
    </source>
</reference>
<reference evidence="2" key="1">
    <citation type="journal article" date="2023" name="IMA Fungus">
        <title>Comparative genomic study of the Penicillium genus elucidates a diverse pangenome and 15 lateral gene transfer events.</title>
        <authorList>
            <person name="Petersen C."/>
            <person name="Sorensen T."/>
            <person name="Nielsen M.R."/>
            <person name="Sondergaard T.E."/>
            <person name="Sorensen J.L."/>
            <person name="Fitzpatrick D.A."/>
            <person name="Frisvad J.C."/>
            <person name="Nielsen K.L."/>
        </authorList>
    </citation>
    <scope>NUCLEOTIDE SEQUENCE</scope>
    <source>
        <strain evidence="2">IBT 12815</strain>
    </source>
</reference>
<evidence type="ECO:0000313" key="3">
    <source>
        <dbReference type="Proteomes" id="UP001213799"/>
    </source>
</evidence>
<gene>
    <name evidence="2" type="ORF">N7537_009860</name>
</gene>
<name>A0AAD6DTV6_9EURO</name>
<keyword evidence="1" id="KW-1133">Transmembrane helix</keyword>
<evidence type="ECO:0000256" key="1">
    <source>
        <dbReference type="SAM" id="Phobius"/>
    </source>
</evidence>
<evidence type="ECO:0000313" key="2">
    <source>
        <dbReference type="EMBL" id="KAJ5592956.1"/>
    </source>
</evidence>
<sequence>MLIDKPQDVRTSYTIKAVRHPSAEDLIYMANAGLVGNVFKSNVWIPNDAMHRDAIGRVPGYVMSLAYFFALGAIHCVAWNFEFPTAVERLLWRLSSVVTAVALPFAYLISDPTW</sequence>
<accession>A0AAD6DTV6</accession>
<keyword evidence="1" id="KW-0812">Transmembrane</keyword>
<feature type="transmembrane region" description="Helical" evidence="1">
    <location>
        <begin position="58"/>
        <end position="78"/>
    </location>
</feature>
<organism evidence="2 3">
    <name type="scientific">Penicillium hordei</name>
    <dbReference type="NCBI Taxonomy" id="40994"/>
    <lineage>
        <taxon>Eukaryota</taxon>
        <taxon>Fungi</taxon>
        <taxon>Dikarya</taxon>
        <taxon>Ascomycota</taxon>
        <taxon>Pezizomycotina</taxon>
        <taxon>Eurotiomycetes</taxon>
        <taxon>Eurotiomycetidae</taxon>
        <taxon>Eurotiales</taxon>
        <taxon>Aspergillaceae</taxon>
        <taxon>Penicillium</taxon>
    </lineage>
</organism>
<feature type="transmembrane region" description="Helical" evidence="1">
    <location>
        <begin position="90"/>
        <end position="109"/>
    </location>
</feature>
<dbReference type="RefSeq" id="XP_056749582.1">
    <property type="nucleotide sequence ID" value="XM_056900914.1"/>
</dbReference>
<dbReference type="EMBL" id="JAQJAE010000005">
    <property type="protein sequence ID" value="KAJ5592956.1"/>
    <property type="molecule type" value="Genomic_DNA"/>
</dbReference>
<dbReference type="AlphaFoldDB" id="A0AAD6DTV6"/>
<protein>
    <submittedName>
        <fullName evidence="2">Uncharacterized protein</fullName>
    </submittedName>
</protein>
<keyword evidence="1" id="KW-0472">Membrane</keyword>